<name>A0A0D3EEJ4_BRAOL</name>
<feature type="domain" description="F-box associated beta-propeller type 1" evidence="2">
    <location>
        <begin position="16"/>
        <end position="108"/>
    </location>
</feature>
<dbReference type="InterPro" id="IPR033194">
    <property type="entry name" value="MFAP1"/>
</dbReference>
<reference evidence="3" key="2">
    <citation type="submission" date="2015-03" db="UniProtKB">
        <authorList>
            <consortium name="EnsemblPlants"/>
        </authorList>
    </citation>
    <scope>IDENTIFICATION</scope>
</reference>
<dbReference type="InterPro" id="IPR006527">
    <property type="entry name" value="F-box-assoc_dom_typ1"/>
</dbReference>
<evidence type="ECO:0000259" key="2">
    <source>
        <dbReference type="Pfam" id="PF07734"/>
    </source>
</evidence>
<feature type="domain" description="Micro-fibrillar-associated protein 1 C-terminal" evidence="1">
    <location>
        <begin position="201"/>
        <end position="234"/>
    </location>
</feature>
<organism evidence="3 4">
    <name type="scientific">Brassica oleracea var. oleracea</name>
    <dbReference type="NCBI Taxonomy" id="109376"/>
    <lineage>
        <taxon>Eukaryota</taxon>
        <taxon>Viridiplantae</taxon>
        <taxon>Streptophyta</taxon>
        <taxon>Embryophyta</taxon>
        <taxon>Tracheophyta</taxon>
        <taxon>Spermatophyta</taxon>
        <taxon>Magnoliopsida</taxon>
        <taxon>eudicotyledons</taxon>
        <taxon>Gunneridae</taxon>
        <taxon>Pentapetalae</taxon>
        <taxon>rosids</taxon>
        <taxon>malvids</taxon>
        <taxon>Brassicales</taxon>
        <taxon>Brassicaceae</taxon>
        <taxon>Brassiceae</taxon>
        <taxon>Brassica</taxon>
    </lineage>
</organism>
<dbReference type="InterPro" id="IPR009730">
    <property type="entry name" value="MFAP1_C"/>
</dbReference>
<evidence type="ECO:0008006" key="5">
    <source>
        <dbReference type="Google" id="ProtNLM"/>
    </source>
</evidence>
<proteinExistence type="predicted"/>
<dbReference type="EnsemblPlants" id="Bo9g157480.1">
    <property type="protein sequence ID" value="Bo9g157480.1"/>
    <property type="gene ID" value="Bo9g157480"/>
</dbReference>
<evidence type="ECO:0000259" key="1">
    <source>
        <dbReference type="Pfam" id="PF06991"/>
    </source>
</evidence>
<evidence type="ECO:0000313" key="3">
    <source>
        <dbReference type="EnsemblPlants" id="Bo9g157480.1"/>
    </source>
</evidence>
<sequence length="240" mass="27304">MLGGRFGGVTYVLPASPYRILEGQKPVYFDGSLYWLTECVETKLLSFDLHTETFQVPDPRFLVLCILDNRLCVSLKIYPTRTQVIWSLDGGGCNMMMTWKQMCSIDVTKTTFHDPPYLPRPALLPIAIVDETILLLGYRRGPPLRSCVPISLGFQTLTSLLDVAKVKLPIGTTTESLWHLQADPWESVVYFSETSLHQLEKNRLDQSILPKVMQVNHFGRSGRTKWTHLAIEDTTDWSNQ</sequence>
<keyword evidence="4" id="KW-1185">Reference proteome</keyword>
<dbReference type="HOGENOM" id="CLU_1157837_0_0_1"/>
<dbReference type="AlphaFoldDB" id="A0A0D3EEJ4"/>
<dbReference type="Pfam" id="PF07734">
    <property type="entry name" value="FBA_1"/>
    <property type="match status" value="1"/>
</dbReference>
<dbReference type="PANTHER" id="PTHR15327">
    <property type="entry name" value="MICROFIBRIL-ASSOCIATED PROTEIN"/>
    <property type="match status" value="1"/>
</dbReference>
<dbReference type="Pfam" id="PF06991">
    <property type="entry name" value="MFAP1"/>
    <property type="match status" value="1"/>
</dbReference>
<accession>A0A0D3EEJ4</accession>
<reference evidence="3 4" key="1">
    <citation type="journal article" date="2014" name="Genome Biol.">
        <title>Transcriptome and methylome profiling reveals relics of genome dominance in the mesopolyploid Brassica oleracea.</title>
        <authorList>
            <person name="Parkin I.A."/>
            <person name="Koh C."/>
            <person name="Tang H."/>
            <person name="Robinson S.J."/>
            <person name="Kagale S."/>
            <person name="Clarke W.E."/>
            <person name="Town C.D."/>
            <person name="Nixon J."/>
            <person name="Krishnakumar V."/>
            <person name="Bidwell S.L."/>
            <person name="Denoeud F."/>
            <person name="Belcram H."/>
            <person name="Links M.G."/>
            <person name="Just J."/>
            <person name="Clarke C."/>
            <person name="Bender T."/>
            <person name="Huebert T."/>
            <person name="Mason A.S."/>
            <person name="Pires J.C."/>
            <person name="Barker G."/>
            <person name="Moore J."/>
            <person name="Walley P.G."/>
            <person name="Manoli S."/>
            <person name="Batley J."/>
            <person name="Edwards D."/>
            <person name="Nelson M.N."/>
            <person name="Wang X."/>
            <person name="Paterson A.H."/>
            <person name="King G."/>
            <person name="Bancroft I."/>
            <person name="Chalhoub B."/>
            <person name="Sharpe A.G."/>
        </authorList>
    </citation>
    <scope>NUCLEOTIDE SEQUENCE</scope>
    <source>
        <strain evidence="3 4">cv. TO1000</strain>
    </source>
</reference>
<protein>
    <recommendedName>
        <fullName evidence="5">F-box associated domain-containing protein</fullName>
    </recommendedName>
</protein>
<dbReference type="eggNOG" id="KOG1425">
    <property type="taxonomic scope" value="Eukaryota"/>
</dbReference>
<dbReference type="Proteomes" id="UP000032141">
    <property type="component" value="Chromosome C9"/>
</dbReference>
<evidence type="ECO:0000313" key="4">
    <source>
        <dbReference type="Proteomes" id="UP000032141"/>
    </source>
</evidence>
<dbReference type="Gramene" id="Bo9g157480.1">
    <property type="protein sequence ID" value="Bo9g157480.1"/>
    <property type="gene ID" value="Bo9g157480"/>
</dbReference>